<comment type="caution">
    <text evidence="4">The sequence shown here is derived from an EMBL/GenBank/DDBJ whole genome shotgun (WGS) entry which is preliminary data.</text>
</comment>
<organism evidence="4 5">
    <name type="scientific">Flavivirga spongiicola</name>
    <dbReference type="NCBI Taxonomy" id="421621"/>
    <lineage>
        <taxon>Bacteria</taxon>
        <taxon>Pseudomonadati</taxon>
        <taxon>Bacteroidota</taxon>
        <taxon>Flavobacteriia</taxon>
        <taxon>Flavobacteriales</taxon>
        <taxon>Flavobacteriaceae</taxon>
        <taxon>Flavivirga</taxon>
    </lineage>
</organism>
<feature type="transmembrane region" description="Helical" evidence="1">
    <location>
        <begin position="83"/>
        <end position="100"/>
    </location>
</feature>
<dbReference type="Pfam" id="PF16344">
    <property type="entry name" value="FecR_C"/>
    <property type="match status" value="1"/>
</dbReference>
<gene>
    <name evidence="4" type="ORF">N1F79_04690</name>
</gene>
<evidence type="ECO:0000313" key="5">
    <source>
        <dbReference type="Proteomes" id="UP001337305"/>
    </source>
</evidence>
<name>A0ABU7XNX6_9FLAO</name>
<dbReference type="PANTHER" id="PTHR30273:SF2">
    <property type="entry name" value="PROTEIN FECR"/>
    <property type="match status" value="1"/>
</dbReference>
<keyword evidence="5" id="KW-1185">Reference proteome</keyword>
<feature type="domain" description="FecR protein" evidence="2">
    <location>
        <begin position="170"/>
        <end position="265"/>
    </location>
</feature>
<evidence type="ECO:0000313" key="4">
    <source>
        <dbReference type="EMBL" id="MEF3832416.1"/>
    </source>
</evidence>
<dbReference type="InterPro" id="IPR012373">
    <property type="entry name" value="Ferrdict_sens_TM"/>
</dbReference>
<dbReference type="EMBL" id="JAODOP010000004">
    <property type="protein sequence ID" value="MEF3832416.1"/>
    <property type="molecule type" value="Genomic_DNA"/>
</dbReference>
<sequence>MNEKIENIIVKFLTNGANEEELEKLSNWLKIKDNAQFFDHYIKTNYALDMNMNEFDSKGVKKALMEKIKQDKRIFYKLKIHKVMKYAAVAVVFLGLGYFYQHGVFENDLEMTPPSENITLQLENGNIEIINEDGSSKIVDAQGNVVGSQNGTQLVYNNDNNLESLVYNTLTVPYGKRSKVHLSDGTVVNLNAGTSLKFPVKFIEGKDREVFVQGGEAYFDVTKDIKHPFIVNANEIGIRVLGTKFNISSYPEDEDISTVLVEGSVSIYNKKESYTPENATLLKPGFKADWGKSKNEITIEEADVEMYTAWIKGKIIFRHIPFKNIIKKLERHYNVVIINNNKKLDEKLITTSFDVETIEEVFKILKEINDIDYTINKNQIIIN</sequence>
<evidence type="ECO:0000259" key="2">
    <source>
        <dbReference type="Pfam" id="PF04773"/>
    </source>
</evidence>
<dbReference type="Proteomes" id="UP001337305">
    <property type="component" value="Unassembled WGS sequence"/>
</dbReference>
<dbReference type="InterPro" id="IPR032508">
    <property type="entry name" value="FecR_C"/>
</dbReference>
<evidence type="ECO:0000259" key="3">
    <source>
        <dbReference type="Pfam" id="PF16344"/>
    </source>
</evidence>
<dbReference type="Pfam" id="PF04773">
    <property type="entry name" value="FecR"/>
    <property type="match status" value="1"/>
</dbReference>
<protein>
    <submittedName>
        <fullName evidence="4">FecR domain-containing protein</fullName>
    </submittedName>
</protein>
<dbReference type="Gene3D" id="2.60.120.1440">
    <property type="match status" value="1"/>
</dbReference>
<dbReference type="PANTHER" id="PTHR30273">
    <property type="entry name" value="PERIPLASMIC SIGNAL SENSOR AND SIGMA FACTOR ACTIVATOR FECR-RELATED"/>
    <property type="match status" value="1"/>
</dbReference>
<dbReference type="RefSeq" id="WP_303304796.1">
    <property type="nucleotide sequence ID" value="NZ_JAODOP010000004.1"/>
</dbReference>
<dbReference type="InterPro" id="IPR006860">
    <property type="entry name" value="FecR"/>
</dbReference>
<keyword evidence="1" id="KW-0472">Membrane</keyword>
<accession>A0ABU7XNX6</accession>
<reference evidence="4 5" key="1">
    <citation type="submission" date="2022-09" db="EMBL/GenBank/DDBJ databases">
        <title>Genome sequencing of Flavivirga sp. MEBiC05379.</title>
        <authorList>
            <person name="Oh H.-M."/>
            <person name="Kwon K.K."/>
            <person name="Park M.J."/>
            <person name="Yang S.-H."/>
        </authorList>
    </citation>
    <scope>NUCLEOTIDE SEQUENCE [LARGE SCALE GENOMIC DNA]</scope>
    <source>
        <strain evidence="4 5">MEBiC05379</strain>
    </source>
</reference>
<evidence type="ECO:0000256" key="1">
    <source>
        <dbReference type="SAM" id="Phobius"/>
    </source>
</evidence>
<dbReference type="PIRSF" id="PIRSF018266">
    <property type="entry name" value="FecR"/>
    <property type="match status" value="1"/>
</dbReference>
<dbReference type="Gene3D" id="3.55.50.30">
    <property type="match status" value="1"/>
</dbReference>
<keyword evidence="1" id="KW-0812">Transmembrane</keyword>
<proteinExistence type="predicted"/>
<feature type="domain" description="Protein FecR C-terminal" evidence="3">
    <location>
        <begin position="314"/>
        <end position="382"/>
    </location>
</feature>
<keyword evidence="1" id="KW-1133">Transmembrane helix</keyword>